<comment type="similarity">
    <text evidence="1">Belongs to the sigma-70 factor family. ECF subfamily.</text>
</comment>
<evidence type="ECO:0000259" key="6">
    <source>
        <dbReference type="Pfam" id="PF08281"/>
    </source>
</evidence>
<gene>
    <name evidence="7" type="ORF">FZC80_01995</name>
</gene>
<feature type="domain" description="RNA polymerase sigma-70 region 2" evidence="5">
    <location>
        <begin position="16"/>
        <end position="80"/>
    </location>
</feature>
<dbReference type="Proteomes" id="UP000325054">
    <property type="component" value="Unassembled WGS sequence"/>
</dbReference>
<dbReference type="NCBIfam" id="TIGR02937">
    <property type="entry name" value="sigma70-ECF"/>
    <property type="match status" value="1"/>
</dbReference>
<sequence>MDESFANQEEFLDYIFEHFSDDVYRLNYTYVKNREVAEDLVQEVFLKCYRNFDKFNGDSSLKTWVIRIAINQCKDYIKSAYAKYVLLSNKIVELSLGESKSAEEIVLDSYGNTDLTENIMKLPLKYREIVFLHYYHNLKIREISLMLNIKENTVKSRMTRAKELLKKAYHEKGGITYGEETKTT</sequence>
<proteinExistence type="inferred from homology"/>
<dbReference type="PANTHER" id="PTHR43133">
    <property type="entry name" value="RNA POLYMERASE ECF-TYPE SIGMA FACTO"/>
    <property type="match status" value="1"/>
</dbReference>
<dbReference type="Gene3D" id="1.10.1740.10">
    <property type="match status" value="1"/>
</dbReference>
<evidence type="ECO:0000259" key="5">
    <source>
        <dbReference type="Pfam" id="PF04542"/>
    </source>
</evidence>
<dbReference type="InterPro" id="IPR039425">
    <property type="entry name" value="RNA_pol_sigma-70-like"/>
</dbReference>
<dbReference type="RefSeq" id="WP_148990620.1">
    <property type="nucleotide sequence ID" value="NZ_VTEW01000001.1"/>
</dbReference>
<accession>A0A5D4UA71</accession>
<keyword evidence="2" id="KW-0805">Transcription regulation</keyword>
<dbReference type="InterPro" id="IPR013324">
    <property type="entry name" value="RNA_pol_sigma_r3/r4-like"/>
</dbReference>
<organism evidence="7 8">
    <name type="scientific">Rossellomorea aquimaris</name>
    <dbReference type="NCBI Taxonomy" id="189382"/>
    <lineage>
        <taxon>Bacteria</taxon>
        <taxon>Bacillati</taxon>
        <taxon>Bacillota</taxon>
        <taxon>Bacilli</taxon>
        <taxon>Bacillales</taxon>
        <taxon>Bacillaceae</taxon>
        <taxon>Rossellomorea</taxon>
    </lineage>
</organism>
<dbReference type="Gene3D" id="1.10.10.10">
    <property type="entry name" value="Winged helix-like DNA-binding domain superfamily/Winged helix DNA-binding domain"/>
    <property type="match status" value="1"/>
</dbReference>
<protein>
    <submittedName>
        <fullName evidence="7">Sigma-70 family RNA polymerase sigma factor</fullName>
    </submittedName>
</protein>
<keyword evidence="3" id="KW-0731">Sigma factor</keyword>
<keyword evidence="4" id="KW-0804">Transcription</keyword>
<evidence type="ECO:0000256" key="1">
    <source>
        <dbReference type="ARBA" id="ARBA00010641"/>
    </source>
</evidence>
<dbReference type="InterPro" id="IPR014284">
    <property type="entry name" value="RNA_pol_sigma-70_dom"/>
</dbReference>
<evidence type="ECO:0000313" key="8">
    <source>
        <dbReference type="Proteomes" id="UP000325054"/>
    </source>
</evidence>
<dbReference type="NCBIfam" id="NF006930">
    <property type="entry name" value="PRK09415.1"/>
    <property type="match status" value="1"/>
</dbReference>
<evidence type="ECO:0000313" key="7">
    <source>
        <dbReference type="EMBL" id="TYS84277.1"/>
    </source>
</evidence>
<dbReference type="SUPFAM" id="SSF88659">
    <property type="entry name" value="Sigma3 and sigma4 domains of RNA polymerase sigma factors"/>
    <property type="match status" value="1"/>
</dbReference>
<dbReference type="EMBL" id="VTEW01000001">
    <property type="protein sequence ID" value="TYS84277.1"/>
    <property type="molecule type" value="Genomic_DNA"/>
</dbReference>
<reference evidence="7 8" key="1">
    <citation type="submission" date="2019-08" db="EMBL/GenBank/DDBJ databases">
        <title>Bacillus genomes from the desert of Cuatro Cienegas, Coahuila.</title>
        <authorList>
            <person name="Olmedo-Alvarez G."/>
        </authorList>
    </citation>
    <scope>NUCLEOTIDE SEQUENCE [LARGE SCALE GENOMIC DNA]</scope>
    <source>
        <strain evidence="7 8">CH451a_14T</strain>
    </source>
</reference>
<dbReference type="GO" id="GO:0003677">
    <property type="term" value="F:DNA binding"/>
    <property type="evidence" value="ECO:0007669"/>
    <property type="project" value="InterPro"/>
</dbReference>
<dbReference type="OrthoDB" id="9794508at2"/>
<dbReference type="InterPro" id="IPR036388">
    <property type="entry name" value="WH-like_DNA-bd_sf"/>
</dbReference>
<dbReference type="InterPro" id="IPR013249">
    <property type="entry name" value="RNA_pol_sigma70_r4_t2"/>
</dbReference>
<dbReference type="AlphaFoldDB" id="A0A5D4UA71"/>
<dbReference type="InterPro" id="IPR013325">
    <property type="entry name" value="RNA_pol_sigma_r2"/>
</dbReference>
<dbReference type="SUPFAM" id="SSF88946">
    <property type="entry name" value="Sigma2 domain of RNA polymerase sigma factors"/>
    <property type="match status" value="1"/>
</dbReference>
<dbReference type="Pfam" id="PF04542">
    <property type="entry name" value="Sigma70_r2"/>
    <property type="match status" value="1"/>
</dbReference>
<name>A0A5D4UA71_9BACI</name>
<dbReference type="Pfam" id="PF08281">
    <property type="entry name" value="Sigma70_r4_2"/>
    <property type="match status" value="1"/>
</dbReference>
<dbReference type="InterPro" id="IPR007627">
    <property type="entry name" value="RNA_pol_sigma70_r2"/>
</dbReference>
<dbReference type="GO" id="GO:0006352">
    <property type="term" value="P:DNA-templated transcription initiation"/>
    <property type="evidence" value="ECO:0007669"/>
    <property type="project" value="InterPro"/>
</dbReference>
<evidence type="ECO:0000256" key="2">
    <source>
        <dbReference type="ARBA" id="ARBA00023015"/>
    </source>
</evidence>
<dbReference type="GO" id="GO:0016987">
    <property type="term" value="F:sigma factor activity"/>
    <property type="evidence" value="ECO:0007669"/>
    <property type="project" value="UniProtKB-KW"/>
</dbReference>
<evidence type="ECO:0000256" key="4">
    <source>
        <dbReference type="ARBA" id="ARBA00023163"/>
    </source>
</evidence>
<dbReference type="PANTHER" id="PTHR43133:SF60">
    <property type="entry name" value="RNA POLYMERASE SIGMA FACTOR SIGV"/>
    <property type="match status" value="1"/>
</dbReference>
<comment type="caution">
    <text evidence="7">The sequence shown here is derived from an EMBL/GenBank/DDBJ whole genome shotgun (WGS) entry which is preliminary data.</text>
</comment>
<feature type="domain" description="RNA polymerase sigma factor 70 region 4 type 2" evidence="6">
    <location>
        <begin position="119"/>
        <end position="165"/>
    </location>
</feature>
<dbReference type="CDD" id="cd06171">
    <property type="entry name" value="Sigma70_r4"/>
    <property type="match status" value="1"/>
</dbReference>
<evidence type="ECO:0000256" key="3">
    <source>
        <dbReference type="ARBA" id="ARBA00023082"/>
    </source>
</evidence>